<dbReference type="Pfam" id="PF10096">
    <property type="entry name" value="DUF2334"/>
    <property type="match status" value="1"/>
</dbReference>
<reference evidence="1 2" key="1">
    <citation type="submission" date="2020-08" db="EMBL/GenBank/DDBJ databases">
        <title>Genomic Encyclopedia of Type Strains, Phase IV (KMG-IV): sequencing the most valuable type-strain genomes for metagenomic binning, comparative biology and taxonomic classification.</title>
        <authorList>
            <person name="Goeker M."/>
        </authorList>
    </citation>
    <scope>NUCLEOTIDE SEQUENCE [LARGE SCALE GENOMIC DNA]</scope>
    <source>
        <strain evidence="1 2">DSM 12252</strain>
    </source>
</reference>
<dbReference type="Gene3D" id="3.20.20.370">
    <property type="entry name" value="Glycoside hydrolase/deacetylase"/>
    <property type="match status" value="1"/>
</dbReference>
<dbReference type="GO" id="GO:0005975">
    <property type="term" value="P:carbohydrate metabolic process"/>
    <property type="evidence" value="ECO:0007669"/>
    <property type="project" value="InterPro"/>
</dbReference>
<dbReference type="AlphaFoldDB" id="A0A7W7YFQ6"/>
<accession>A0A7W7YFQ6</accession>
<proteinExistence type="predicted"/>
<dbReference type="InterPro" id="IPR011330">
    <property type="entry name" value="Glyco_hydro/deAcase_b/a-brl"/>
</dbReference>
<dbReference type="RefSeq" id="WP_184344022.1">
    <property type="nucleotide sequence ID" value="NZ_JACHIG010000015.1"/>
</dbReference>
<name>A0A7W7YFQ6_9BACT</name>
<evidence type="ECO:0000313" key="1">
    <source>
        <dbReference type="EMBL" id="MBB5035341.1"/>
    </source>
</evidence>
<gene>
    <name evidence="1" type="ORF">HNQ65_004951</name>
</gene>
<keyword evidence="2" id="KW-1185">Reference proteome</keyword>
<dbReference type="SUPFAM" id="SSF88713">
    <property type="entry name" value="Glycoside hydrolase/deacetylase"/>
    <property type="match status" value="1"/>
</dbReference>
<dbReference type="EMBL" id="JACHIG010000015">
    <property type="protein sequence ID" value="MBB5035341.1"/>
    <property type="molecule type" value="Genomic_DNA"/>
</dbReference>
<evidence type="ECO:0000313" key="2">
    <source>
        <dbReference type="Proteomes" id="UP000590740"/>
    </source>
</evidence>
<organism evidence="1 2">
    <name type="scientific">Prosthecobacter vanneervenii</name>
    <dbReference type="NCBI Taxonomy" id="48466"/>
    <lineage>
        <taxon>Bacteria</taxon>
        <taxon>Pseudomonadati</taxon>
        <taxon>Verrucomicrobiota</taxon>
        <taxon>Verrucomicrobiia</taxon>
        <taxon>Verrucomicrobiales</taxon>
        <taxon>Verrucomicrobiaceae</taxon>
        <taxon>Prosthecobacter</taxon>
    </lineage>
</organism>
<protein>
    <submittedName>
        <fullName evidence="1">Peptidoglycan/xylan/chitin deacetylase (PgdA/CDA1 family)</fullName>
    </submittedName>
</protein>
<sequence length="255" mass="29299">MHRTLLFTCAVFWMLLTCGARAQQIILLKLDDVIARRVGTKPVSDRWLKVHDYLVANQIKGSFGIITESLEKDNAMYFQWLKDVQAAGQIEFWMHGYHMKTASEPGEFEHGTAEEQRAILAKGEKLAKEKLGFTLPAFGPHWSGTTEATDEAMELVPEVTIWLYGPEKPKYYKRLSIPRVMALENPTFVPDLEKFKTFYEAKAAKREVLVLQGHPDQWDDKRWAGFTGIIEFLKSKNVQFMTPSEYLKKVQANQP</sequence>
<dbReference type="Proteomes" id="UP000590740">
    <property type="component" value="Unassembled WGS sequence"/>
</dbReference>
<dbReference type="InterPro" id="IPR018763">
    <property type="entry name" value="DUF2334"/>
</dbReference>
<comment type="caution">
    <text evidence="1">The sequence shown here is derived from an EMBL/GenBank/DDBJ whole genome shotgun (WGS) entry which is preliminary data.</text>
</comment>